<comment type="caution">
    <text evidence="2">The sequence shown here is derived from an EMBL/GenBank/DDBJ whole genome shotgun (WGS) entry which is preliminary data.</text>
</comment>
<accession>A0A554LRK9</accession>
<keyword evidence="1" id="KW-0175">Coiled coil</keyword>
<protein>
    <submittedName>
        <fullName evidence="2">Uncharacterized protein</fullName>
    </submittedName>
</protein>
<evidence type="ECO:0000256" key="1">
    <source>
        <dbReference type="SAM" id="Coils"/>
    </source>
</evidence>
<organism evidence="2 3">
    <name type="scientific">Candidatus Berkelbacteria bacterium Licking1014_2</name>
    <dbReference type="NCBI Taxonomy" id="2017146"/>
    <lineage>
        <taxon>Bacteria</taxon>
        <taxon>Candidatus Berkelbacteria</taxon>
    </lineage>
</organism>
<reference evidence="2 3" key="1">
    <citation type="submission" date="2017-07" db="EMBL/GenBank/DDBJ databases">
        <title>Mechanisms for carbon and nitrogen cycling indicate functional differentiation within the Candidate Phyla Radiation.</title>
        <authorList>
            <person name="Danczak R.E."/>
            <person name="Johnston M.D."/>
            <person name="Kenah C."/>
            <person name="Slattery M."/>
            <person name="Wrighton K.C."/>
            <person name="Wilkins M.J."/>
        </authorList>
    </citation>
    <scope>NUCLEOTIDE SEQUENCE [LARGE SCALE GENOMIC DNA]</scope>
    <source>
        <strain evidence="2">Licking1014_2</strain>
    </source>
</reference>
<evidence type="ECO:0000313" key="2">
    <source>
        <dbReference type="EMBL" id="TSC95505.1"/>
    </source>
</evidence>
<feature type="coiled-coil region" evidence="1">
    <location>
        <begin position="22"/>
        <end position="56"/>
    </location>
</feature>
<sequence length="139" mass="15917">APRQARETHPVLTFQKVFAIIKKTLSRRVKGMEKTAAELKAQRRLVEQTIKRQRRMRTRMIGPLAEELRREDGLLERSVAGGADDGRNLEDMVAVLASRQRPHGPRPRTAWCGVFLSKFSERSVEFFQIGIRCDKAVAF</sequence>
<dbReference type="Proteomes" id="UP000318711">
    <property type="component" value="Unassembled WGS sequence"/>
</dbReference>
<evidence type="ECO:0000313" key="3">
    <source>
        <dbReference type="Proteomes" id="UP000318711"/>
    </source>
</evidence>
<name>A0A554LRK9_9BACT</name>
<feature type="non-terminal residue" evidence="2">
    <location>
        <position position="1"/>
    </location>
</feature>
<proteinExistence type="predicted"/>
<gene>
    <name evidence="2" type="ORF">CEN88_471</name>
</gene>
<dbReference type="AlphaFoldDB" id="A0A554LRK9"/>
<dbReference type="EMBL" id="VMGL01000065">
    <property type="protein sequence ID" value="TSC95505.1"/>
    <property type="molecule type" value="Genomic_DNA"/>
</dbReference>